<protein>
    <submittedName>
        <fullName evidence="4">DEAD/DEAH box helicase</fullName>
    </submittedName>
</protein>
<dbReference type="Proteomes" id="UP001500503">
    <property type="component" value="Unassembled WGS sequence"/>
</dbReference>
<dbReference type="InterPro" id="IPR049730">
    <property type="entry name" value="SNF2/RAD54-like_C"/>
</dbReference>
<organism evidence="4 5">
    <name type="scientific">Actinoallomurus oryzae</name>
    <dbReference type="NCBI Taxonomy" id="502180"/>
    <lineage>
        <taxon>Bacteria</taxon>
        <taxon>Bacillati</taxon>
        <taxon>Actinomycetota</taxon>
        <taxon>Actinomycetes</taxon>
        <taxon>Streptosporangiales</taxon>
        <taxon>Thermomonosporaceae</taxon>
        <taxon>Actinoallomurus</taxon>
    </lineage>
</organism>
<dbReference type="CDD" id="cd17919">
    <property type="entry name" value="DEXHc_Snf"/>
    <property type="match status" value="1"/>
</dbReference>
<dbReference type="SMART" id="SM00490">
    <property type="entry name" value="HELICc"/>
    <property type="match status" value="1"/>
</dbReference>
<dbReference type="InterPro" id="IPR000330">
    <property type="entry name" value="SNF2_N"/>
</dbReference>
<keyword evidence="5" id="KW-1185">Reference proteome</keyword>
<keyword evidence="4" id="KW-0067">ATP-binding</keyword>
<reference evidence="5" key="1">
    <citation type="journal article" date="2019" name="Int. J. Syst. Evol. Microbiol.">
        <title>The Global Catalogue of Microorganisms (GCM) 10K type strain sequencing project: providing services to taxonomists for standard genome sequencing and annotation.</title>
        <authorList>
            <consortium name="The Broad Institute Genomics Platform"/>
            <consortium name="The Broad Institute Genome Sequencing Center for Infectious Disease"/>
            <person name="Wu L."/>
            <person name="Ma J."/>
        </authorList>
    </citation>
    <scope>NUCLEOTIDE SEQUENCE [LARGE SCALE GENOMIC DNA]</scope>
    <source>
        <strain evidence="5">JCM 17933</strain>
    </source>
</reference>
<dbReference type="RefSeq" id="WP_345474354.1">
    <property type="nucleotide sequence ID" value="NZ_BAABHF010000054.1"/>
</dbReference>
<feature type="domain" description="Helicase ATP-binding" evidence="2">
    <location>
        <begin position="464"/>
        <end position="625"/>
    </location>
</feature>
<evidence type="ECO:0000313" key="5">
    <source>
        <dbReference type="Proteomes" id="UP001500503"/>
    </source>
</evidence>
<dbReference type="InterPro" id="IPR038718">
    <property type="entry name" value="SNF2-like_sf"/>
</dbReference>
<gene>
    <name evidence="4" type="ORF">GCM10023191_087710</name>
</gene>
<dbReference type="Gene3D" id="3.40.50.10810">
    <property type="entry name" value="Tandem AAA-ATPase domain"/>
    <property type="match status" value="1"/>
</dbReference>
<accession>A0ABP8R2M5</accession>
<dbReference type="InterPro" id="IPR001650">
    <property type="entry name" value="Helicase_C-like"/>
</dbReference>
<feature type="domain" description="Helicase C-terminal" evidence="3">
    <location>
        <begin position="703"/>
        <end position="869"/>
    </location>
</feature>
<dbReference type="GO" id="GO:0004386">
    <property type="term" value="F:helicase activity"/>
    <property type="evidence" value="ECO:0007669"/>
    <property type="project" value="UniProtKB-KW"/>
</dbReference>
<dbReference type="SMART" id="SM00487">
    <property type="entry name" value="DEXDc"/>
    <property type="match status" value="1"/>
</dbReference>
<sequence length="888" mass="97975">MNKTEREQLRHLVADFKRWSERAAGVRAWHHAVQNVAGSDEQNLRARSLLIDRAGESAWRVVPLGGDDAGVVRRLRERAYLPVTTPGDQALLRLLTDGVPRALADVAPALGVRRFFSGSEKKRTAEEAGEFLRRRHPMVVGGDGPRRLEQLGVFTAPVDQAEPGFGALLDPALHFDLLSGPNAPQPELLDRSAVDGLAEALSTIDRVVAGEASYRSAARDAGQQVRVADVQRILAEMPVDALKAATRERLRLGALTQAGIRTVQEVLVWDASLQTLPGIGETSARHVLGAAQTLWRTTYDEMPVRIDIGDRHPGTTELLRRLAEWDACRQTRGAAADLERAAELAPLRTAIGRRTTSHLLVIPTRTLAAAGLRESIQIVERRAELLRASSVSRRRKSLAADPWEDFLARPADYFAMLSELGFLTEDEDAVHGDLPEEIIKAVRDQALSGEHLTVSLRGYQSFAARFALVQRKVIIGDEMGLGKSVEALAVLAHLRSRGETRFLVICPAAVVTNWIREVGEKSKLRGHRVHGPDRDRAARAWVRDGGVAVTTYETLAWWGSALTEVRDLACVVVDEAHYIKNPEARRTIRTNNVIARCDRAILLTGTPLENRVDEFRNLASYVRPDLVVDATDLSPRTFRRQIAPAYLRRNQEDVLTELPELIEVEEWLPMSAADTSHYRAAVGRSNFMEMRQAAMLQGPRSAKVQRLIDIVREAEENERRVIVFSYFRDVLDLVARSLPGPVFGPLTGSVPASRRQQMVDDFSSAEHGAVLVAQIMAGGVGLNIQSASVVVLCEPQLKPTTEAQAVARAHRMGQVQSVQVHRLLSEDGVDQRIVELLAGKKRLFDDFARVSDMADSTPEAVDLSEAELVRQVVAAERQRLAERASAGS</sequence>
<comment type="caution">
    <text evidence="4">The sequence shown here is derived from an EMBL/GenBank/DDBJ whole genome shotgun (WGS) entry which is preliminary data.</text>
</comment>
<evidence type="ECO:0000259" key="2">
    <source>
        <dbReference type="PROSITE" id="PS51192"/>
    </source>
</evidence>
<dbReference type="SUPFAM" id="SSF52540">
    <property type="entry name" value="P-loop containing nucleoside triphosphate hydrolases"/>
    <property type="match status" value="2"/>
</dbReference>
<dbReference type="Gene3D" id="3.40.50.300">
    <property type="entry name" value="P-loop containing nucleotide triphosphate hydrolases"/>
    <property type="match status" value="1"/>
</dbReference>
<dbReference type="PROSITE" id="PS51194">
    <property type="entry name" value="HELICASE_CTER"/>
    <property type="match status" value="1"/>
</dbReference>
<evidence type="ECO:0000259" key="3">
    <source>
        <dbReference type="PROSITE" id="PS51194"/>
    </source>
</evidence>
<dbReference type="EMBL" id="BAABHF010000054">
    <property type="protein sequence ID" value="GAA4516552.1"/>
    <property type="molecule type" value="Genomic_DNA"/>
</dbReference>
<dbReference type="CDD" id="cd18793">
    <property type="entry name" value="SF2_C_SNF"/>
    <property type="match status" value="1"/>
</dbReference>
<keyword evidence="1" id="KW-0378">Hydrolase</keyword>
<evidence type="ECO:0000256" key="1">
    <source>
        <dbReference type="ARBA" id="ARBA00022801"/>
    </source>
</evidence>
<dbReference type="InterPro" id="IPR014001">
    <property type="entry name" value="Helicase_ATP-bd"/>
</dbReference>
<dbReference type="InterPro" id="IPR027417">
    <property type="entry name" value="P-loop_NTPase"/>
</dbReference>
<proteinExistence type="predicted"/>
<dbReference type="Pfam" id="PF00271">
    <property type="entry name" value="Helicase_C"/>
    <property type="match status" value="1"/>
</dbReference>
<dbReference type="Pfam" id="PF00176">
    <property type="entry name" value="SNF2-rel_dom"/>
    <property type="match status" value="1"/>
</dbReference>
<evidence type="ECO:0000313" key="4">
    <source>
        <dbReference type="EMBL" id="GAA4516552.1"/>
    </source>
</evidence>
<keyword evidence="4" id="KW-0547">Nucleotide-binding</keyword>
<dbReference type="PROSITE" id="PS51192">
    <property type="entry name" value="HELICASE_ATP_BIND_1"/>
    <property type="match status" value="1"/>
</dbReference>
<name>A0ABP8R2M5_9ACTN</name>
<dbReference type="PANTHER" id="PTHR10799">
    <property type="entry name" value="SNF2/RAD54 HELICASE FAMILY"/>
    <property type="match status" value="1"/>
</dbReference>
<keyword evidence="4" id="KW-0347">Helicase</keyword>